<keyword evidence="13" id="KW-1185">Reference proteome</keyword>
<dbReference type="GO" id="GO:0007018">
    <property type="term" value="P:microtubule-based movement"/>
    <property type="evidence" value="ECO:0007669"/>
    <property type="project" value="InterPro"/>
</dbReference>
<keyword evidence="2" id="KW-0963">Cytoplasm</keyword>
<dbReference type="SMART" id="SM00129">
    <property type="entry name" value="KISc"/>
    <property type="match status" value="1"/>
</dbReference>
<dbReference type="PANTHER" id="PTHR47970">
    <property type="entry name" value="KINESIN-LIKE PROTEIN KIF11"/>
    <property type="match status" value="1"/>
</dbReference>
<dbReference type="InterPro" id="IPR047149">
    <property type="entry name" value="KIF11-like"/>
</dbReference>
<dbReference type="PROSITE" id="PS50067">
    <property type="entry name" value="KINESIN_MOTOR_2"/>
    <property type="match status" value="1"/>
</dbReference>
<keyword evidence="6 9" id="KW-0505">Motor protein</keyword>
<feature type="domain" description="Kinesin motor" evidence="11">
    <location>
        <begin position="5"/>
        <end position="330"/>
    </location>
</feature>
<evidence type="ECO:0000256" key="4">
    <source>
        <dbReference type="ARBA" id="ARBA00022741"/>
    </source>
</evidence>
<dbReference type="InterPro" id="IPR027417">
    <property type="entry name" value="P-loop_NTPase"/>
</dbReference>
<dbReference type="InterPro" id="IPR001752">
    <property type="entry name" value="Kinesin_motor_dom"/>
</dbReference>
<evidence type="ECO:0000256" key="6">
    <source>
        <dbReference type="ARBA" id="ARBA00023175"/>
    </source>
</evidence>
<dbReference type="Gene3D" id="3.40.850.10">
    <property type="entry name" value="Kinesin motor domain"/>
    <property type="match status" value="1"/>
</dbReference>
<keyword evidence="4 9" id="KW-0547">Nucleotide-binding</keyword>
<dbReference type="FunFam" id="3.40.850.10:FF:000019">
    <property type="entry name" value="Kinesin-like protein KIN-5D"/>
    <property type="match status" value="1"/>
</dbReference>
<dbReference type="GO" id="GO:0005876">
    <property type="term" value="C:spindle microtubule"/>
    <property type="evidence" value="ECO:0007669"/>
    <property type="project" value="TreeGrafter"/>
</dbReference>
<gene>
    <name evidence="12" type="ORF">BRENAR_LOCUS485</name>
</gene>
<keyword evidence="10" id="KW-0175">Coiled coil</keyword>
<feature type="binding site" evidence="9">
    <location>
        <begin position="78"/>
        <end position="85"/>
    </location>
    <ligand>
        <name>ATP</name>
        <dbReference type="ChEBI" id="CHEBI:30616"/>
    </ligand>
</feature>
<dbReference type="AlphaFoldDB" id="A0A448YFT8"/>
<dbReference type="GO" id="GO:0005634">
    <property type="term" value="C:nucleus"/>
    <property type="evidence" value="ECO:0007669"/>
    <property type="project" value="TreeGrafter"/>
</dbReference>
<comment type="similarity">
    <text evidence="8">Belongs to the TRAFAC class myosin-kinesin ATPase superfamily. Kinesin family. KIN-5/BimC subfamily.</text>
</comment>
<keyword evidence="5 9" id="KW-0067">ATP-binding</keyword>
<dbReference type="Pfam" id="PF00225">
    <property type="entry name" value="Kinesin"/>
    <property type="match status" value="1"/>
</dbReference>
<dbReference type="SUPFAM" id="SSF52540">
    <property type="entry name" value="P-loop containing nucleoside triphosphate hydrolases"/>
    <property type="match status" value="1"/>
</dbReference>
<protein>
    <submittedName>
        <fullName evidence="12">DEKNAAC100334</fullName>
    </submittedName>
</protein>
<dbReference type="GO" id="GO:0000073">
    <property type="term" value="P:initial mitotic spindle pole body separation"/>
    <property type="evidence" value="ECO:0007669"/>
    <property type="project" value="TreeGrafter"/>
</dbReference>
<evidence type="ECO:0000313" key="12">
    <source>
        <dbReference type="EMBL" id="VEU19749.1"/>
    </source>
</evidence>
<evidence type="ECO:0000259" key="11">
    <source>
        <dbReference type="PROSITE" id="PS50067"/>
    </source>
</evidence>
<dbReference type="PRINTS" id="PR00380">
    <property type="entry name" value="KINESINHEAVY"/>
</dbReference>
<evidence type="ECO:0000256" key="5">
    <source>
        <dbReference type="ARBA" id="ARBA00022840"/>
    </source>
</evidence>
<evidence type="ECO:0000256" key="2">
    <source>
        <dbReference type="ARBA" id="ARBA00022490"/>
    </source>
</evidence>
<evidence type="ECO:0000256" key="1">
    <source>
        <dbReference type="ARBA" id="ARBA00004245"/>
    </source>
</evidence>
<dbReference type="InterPro" id="IPR036961">
    <property type="entry name" value="Kinesin_motor_dom_sf"/>
</dbReference>
<keyword evidence="7" id="KW-0206">Cytoskeleton</keyword>
<proteinExistence type="inferred from homology"/>
<dbReference type="Proteomes" id="UP000290900">
    <property type="component" value="Unassembled WGS sequence"/>
</dbReference>
<dbReference type="GO" id="GO:0008574">
    <property type="term" value="F:plus-end-directed microtubule motor activity"/>
    <property type="evidence" value="ECO:0007669"/>
    <property type="project" value="TreeGrafter"/>
</dbReference>
<dbReference type="InParanoid" id="A0A448YFT8"/>
<dbReference type="EMBL" id="CAACVR010000001">
    <property type="protein sequence ID" value="VEU19749.1"/>
    <property type="molecule type" value="Genomic_DNA"/>
</dbReference>
<keyword evidence="3" id="KW-0493">Microtubule</keyword>
<dbReference type="GO" id="GO:0072686">
    <property type="term" value="C:mitotic spindle"/>
    <property type="evidence" value="ECO:0007669"/>
    <property type="project" value="TreeGrafter"/>
</dbReference>
<name>A0A448YFT8_BRENA</name>
<dbReference type="OrthoDB" id="3176171at2759"/>
<dbReference type="PANTHER" id="PTHR47970:SF12">
    <property type="entry name" value="KINESIN FAMILY MEMBER 11"/>
    <property type="match status" value="1"/>
</dbReference>
<evidence type="ECO:0000256" key="10">
    <source>
        <dbReference type="SAM" id="Coils"/>
    </source>
</evidence>
<dbReference type="STRING" id="13370.A0A448YFT8"/>
<sequence length="822" mass="91672">MARAPVIVQVPEKQGGTQVAINTSEDFSISEQLSSARTYTVDQVFGPGSDQEMFFNGVALPLCEEFIKGYNCTIFSYGQTGAGKTFTMCGEIQEAAEHDSIPRDAGIIPRILSRLFDTLDSSIETIIKCSFVEIYNEELNDLLSGTNSIPRLRIYEQKRKGEPSKSIRIDGLEEFQIHSLHEGISLLREGINRRQTAATRLNDLSSRSHSIFTITLLTKKGQTNTEYRQVKMNLVDLAGSENIGRSGSITMRAKEAGSINQSLLTLGRVINCLVDGDLYIPYRESKLTRLLQDSLGGNTKTVLIANVSPSLTDLQPTLSTLEYASKAKNIKNAVQIGPLISDELLVRQLVEENYRLKLDLKATRRKDGIYMDENNYNNLMLESKNLKSEAKELRRSQETAADQLIQQAMKLKFEIEQKETCLSSLKNLESKVVGYENRLNEQRRSWAALVEVSQKLANLASQDLQKVYCDQQEFVDLVQSRFSDGFNSFALQLTRLVGRLNGDSKDVFTREQIAETAEQMIENSEGIMQSLKELSHRLRASAEVTVRKIDELGELKTLLDDSQHVIQSAVSANGGLIDLAEEENSRLYEFVTGDAIGGNEGQLADELLMFSSDRIKQFQDAFTKNLSDAFKEIALQNTSTLTKIFRSKLTRGAKLWYEKATDLSQQLGTKNKLISKEVSQLASAGESRLTSLIEQMNSTKEENRRAVEILDSSIVKLPKVIDSGHVLEDNSSRLYDREKKTSSGILACADSVGGIVEEIKENLAARCEETKDRNSAMSRELSVLVDGISNGRKRVLGDLQLSDVQDVGKKPKLRDCTNNNVI</sequence>
<feature type="coiled-coil region" evidence="10">
    <location>
        <begin position="376"/>
        <end position="445"/>
    </location>
</feature>
<reference evidence="12 13" key="1">
    <citation type="submission" date="2018-12" db="EMBL/GenBank/DDBJ databases">
        <authorList>
            <person name="Tiukova I."/>
            <person name="Dainat J."/>
        </authorList>
    </citation>
    <scope>NUCLEOTIDE SEQUENCE [LARGE SCALE GENOMIC DNA]</scope>
</reference>
<dbReference type="FunCoup" id="A0A448YFT8">
    <property type="interactions" value="106"/>
</dbReference>
<dbReference type="GO" id="GO:0005524">
    <property type="term" value="F:ATP binding"/>
    <property type="evidence" value="ECO:0007669"/>
    <property type="project" value="UniProtKB-UniRule"/>
</dbReference>
<accession>A0A448YFT8</accession>
<evidence type="ECO:0000313" key="13">
    <source>
        <dbReference type="Proteomes" id="UP000290900"/>
    </source>
</evidence>
<evidence type="ECO:0000256" key="9">
    <source>
        <dbReference type="PROSITE-ProRule" id="PRU00283"/>
    </source>
</evidence>
<organism evidence="12 13">
    <name type="scientific">Brettanomyces naardenensis</name>
    <name type="common">Yeast</name>
    <dbReference type="NCBI Taxonomy" id="13370"/>
    <lineage>
        <taxon>Eukaryota</taxon>
        <taxon>Fungi</taxon>
        <taxon>Dikarya</taxon>
        <taxon>Ascomycota</taxon>
        <taxon>Saccharomycotina</taxon>
        <taxon>Pichiomycetes</taxon>
        <taxon>Pichiales</taxon>
        <taxon>Pichiaceae</taxon>
        <taxon>Brettanomyces</taxon>
    </lineage>
</organism>
<evidence type="ECO:0000256" key="3">
    <source>
        <dbReference type="ARBA" id="ARBA00022701"/>
    </source>
</evidence>
<dbReference type="GO" id="GO:0008017">
    <property type="term" value="F:microtubule binding"/>
    <property type="evidence" value="ECO:0007669"/>
    <property type="project" value="InterPro"/>
</dbReference>
<evidence type="ECO:0000256" key="8">
    <source>
        <dbReference type="ARBA" id="ARBA00034704"/>
    </source>
</evidence>
<comment type="subcellular location">
    <subcellularLocation>
        <location evidence="1">Cytoplasm</location>
        <location evidence="1">Cytoskeleton</location>
    </subcellularLocation>
</comment>
<evidence type="ECO:0000256" key="7">
    <source>
        <dbReference type="ARBA" id="ARBA00023212"/>
    </source>
</evidence>